<dbReference type="Pfam" id="PF00018">
    <property type="entry name" value="SH3_1"/>
    <property type="match status" value="1"/>
</dbReference>
<dbReference type="CDD" id="cd00160">
    <property type="entry name" value="RhoGEF"/>
    <property type="match status" value="1"/>
</dbReference>
<feature type="domain" description="PH" evidence="8">
    <location>
        <begin position="1050"/>
        <end position="1157"/>
    </location>
</feature>
<proteinExistence type="predicted"/>
<evidence type="ECO:0000256" key="3">
    <source>
        <dbReference type="ARBA" id="ARBA00022490"/>
    </source>
</evidence>
<dbReference type="InterPro" id="IPR036028">
    <property type="entry name" value="SH3-like_dom_sf"/>
</dbReference>
<dbReference type="InterPro" id="IPR001849">
    <property type="entry name" value="PH_domain"/>
</dbReference>
<dbReference type="SMART" id="SM00325">
    <property type="entry name" value="RhoGEF"/>
    <property type="match status" value="1"/>
</dbReference>
<feature type="region of interest" description="Disordered" evidence="6">
    <location>
        <begin position="140"/>
        <end position="171"/>
    </location>
</feature>
<dbReference type="InterPro" id="IPR000219">
    <property type="entry name" value="DH_dom"/>
</dbReference>
<dbReference type="Gene3D" id="2.30.30.40">
    <property type="entry name" value="SH3 Domains"/>
    <property type="match status" value="1"/>
</dbReference>
<dbReference type="PANTHER" id="PTHR47544">
    <property type="entry name" value="RHO GUANINE NUCLEOTIDE EXCHANGE FACTOR 4"/>
    <property type="match status" value="1"/>
</dbReference>
<dbReference type="GeneID" id="103370508"/>
<dbReference type="PROSITE" id="PS00741">
    <property type="entry name" value="DH_1"/>
    <property type="match status" value="1"/>
</dbReference>
<feature type="region of interest" description="Disordered" evidence="6">
    <location>
        <begin position="447"/>
        <end position="468"/>
    </location>
</feature>
<dbReference type="InterPro" id="IPR001331">
    <property type="entry name" value="GDS_CDC24_CS"/>
</dbReference>
<keyword evidence="3" id="KW-0963">Cytoplasm</keyword>
<dbReference type="Gene3D" id="1.20.900.10">
    <property type="entry name" value="Dbl homology (DH) domain"/>
    <property type="match status" value="1"/>
</dbReference>
<dbReference type="Gene3D" id="2.30.29.30">
    <property type="entry name" value="Pleckstrin-homology domain (PH domain)/Phosphotyrosine-binding domain (PTB)"/>
    <property type="match status" value="1"/>
</dbReference>
<keyword evidence="4" id="KW-0344">Guanine-nucleotide releasing factor</keyword>
<dbReference type="Ensembl" id="ENSSPAT00000028231.1">
    <property type="protein sequence ID" value="ENSSPAP00000027777.1"/>
    <property type="gene ID" value="ENSSPAG00000020951.1"/>
</dbReference>
<dbReference type="PANTHER" id="PTHR47544:SF3">
    <property type="entry name" value="RHO GUANINE NUCLEOTIDE EXCHANGE FACTOR 4 ISOFORM X1"/>
    <property type="match status" value="1"/>
</dbReference>
<gene>
    <name evidence="12 13" type="primary">arhgef4</name>
</gene>
<dbReference type="AlphaFoldDB" id="A0A3B5BJU3"/>
<evidence type="ECO:0000313" key="13">
    <source>
        <dbReference type="RefSeq" id="XP_008297808.1"/>
    </source>
</evidence>
<dbReference type="CDD" id="cd01224">
    <property type="entry name" value="PH_Collybistin_ASEF"/>
    <property type="match status" value="1"/>
</dbReference>
<feature type="region of interest" description="Disordered" evidence="6">
    <location>
        <begin position="321"/>
        <end position="402"/>
    </location>
</feature>
<dbReference type="GeneTree" id="ENSGT00940000160622"/>
<dbReference type="SMART" id="SM00233">
    <property type="entry name" value="PH"/>
    <property type="match status" value="1"/>
</dbReference>
<reference evidence="10" key="1">
    <citation type="submission" date="2023-09" db="UniProtKB">
        <authorList>
            <consortium name="Ensembl"/>
        </authorList>
    </citation>
    <scope>IDENTIFICATION</scope>
</reference>
<accession>A0A3B5BJU3</accession>
<dbReference type="SUPFAM" id="SSF50729">
    <property type="entry name" value="PH domain-like"/>
    <property type="match status" value="1"/>
</dbReference>
<dbReference type="CDD" id="cd11973">
    <property type="entry name" value="SH3_ASEF"/>
    <property type="match status" value="1"/>
</dbReference>
<dbReference type="GO" id="GO:0005085">
    <property type="term" value="F:guanyl-nucleotide exchange factor activity"/>
    <property type="evidence" value="ECO:0007669"/>
    <property type="project" value="UniProtKB-KW"/>
</dbReference>
<evidence type="ECO:0000313" key="10">
    <source>
        <dbReference type="Ensembl" id="ENSSPAP00000027777.1"/>
    </source>
</evidence>
<name>A0A3B5BJU3_9TELE</name>
<dbReference type="OrthoDB" id="660555at2759"/>
<dbReference type="InterPro" id="IPR055251">
    <property type="entry name" value="SOS1_NGEF_PH"/>
</dbReference>
<dbReference type="PROSITE" id="PS50002">
    <property type="entry name" value="SH3"/>
    <property type="match status" value="1"/>
</dbReference>
<feature type="domain" description="DH" evidence="9">
    <location>
        <begin position="835"/>
        <end position="1019"/>
    </location>
</feature>
<evidence type="ECO:0000259" key="7">
    <source>
        <dbReference type="PROSITE" id="PS50002"/>
    </source>
</evidence>
<evidence type="ECO:0000256" key="4">
    <source>
        <dbReference type="ARBA" id="ARBA00022658"/>
    </source>
</evidence>
<evidence type="ECO:0000256" key="2">
    <source>
        <dbReference type="ARBA" id="ARBA00022443"/>
    </source>
</evidence>
<dbReference type="SUPFAM" id="SSF48065">
    <property type="entry name" value="DBL homology domain (DH-domain)"/>
    <property type="match status" value="1"/>
</dbReference>
<evidence type="ECO:0000313" key="11">
    <source>
        <dbReference type="Proteomes" id="UP000694891"/>
    </source>
</evidence>
<dbReference type="GO" id="GO:0005737">
    <property type="term" value="C:cytoplasm"/>
    <property type="evidence" value="ECO:0007669"/>
    <property type="project" value="UniProtKB-SubCell"/>
</dbReference>
<dbReference type="RefSeq" id="XP_008297807.1">
    <property type="nucleotide sequence ID" value="XM_008299585.1"/>
</dbReference>
<feature type="compositionally biased region" description="Polar residues" evidence="6">
    <location>
        <begin position="45"/>
        <end position="57"/>
    </location>
</feature>
<dbReference type="PROSITE" id="PS50010">
    <property type="entry name" value="DH_2"/>
    <property type="match status" value="1"/>
</dbReference>
<dbReference type="Pfam" id="PF00621">
    <property type="entry name" value="RhoGEF"/>
    <property type="match status" value="1"/>
</dbReference>
<dbReference type="SMART" id="SM00326">
    <property type="entry name" value="SH3"/>
    <property type="match status" value="1"/>
</dbReference>
<dbReference type="CTD" id="50649"/>
<evidence type="ECO:0000259" key="8">
    <source>
        <dbReference type="PROSITE" id="PS50003"/>
    </source>
</evidence>
<dbReference type="RefSeq" id="XP_008297808.1">
    <property type="nucleotide sequence ID" value="XM_008299586.1"/>
</dbReference>
<feature type="region of interest" description="Disordered" evidence="6">
    <location>
        <begin position="90"/>
        <end position="128"/>
    </location>
</feature>
<keyword evidence="11" id="KW-1185">Reference proteome</keyword>
<dbReference type="InterPro" id="IPR011993">
    <property type="entry name" value="PH-like_dom_sf"/>
</dbReference>
<feature type="compositionally biased region" description="Polar residues" evidence="6">
    <location>
        <begin position="393"/>
        <end position="402"/>
    </location>
</feature>
<dbReference type="SUPFAM" id="SSF50044">
    <property type="entry name" value="SH3-domain"/>
    <property type="match status" value="1"/>
</dbReference>
<reference evidence="12 13" key="2">
    <citation type="submission" date="2025-04" db="UniProtKB">
        <authorList>
            <consortium name="RefSeq"/>
        </authorList>
    </citation>
    <scope>IDENTIFICATION</scope>
</reference>
<evidence type="ECO:0000259" key="9">
    <source>
        <dbReference type="PROSITE" id="PS50010"/>
    </source>
</evidence>
<dbReference type="Proteomes" id="UP000694891">
    <property type="component" value="Unplaced"/>
</dbReference>
<comment type="subcellular location">
    <subcellularLocation>
        <location evidence="1">Cytoplasm</location>
    </subcellularLocation>
</comment>
<dbReference type="InterPro" id="IPR035899">
    <property type="entry name" value="DBL_dom_sf"/>
</dbReference>
<sequence length="1243" mass="139934">MENCGSTEYNVETERKKEGETMRFAEEVQDIVDLSGDMSNPRLAPQQTEQKGESLTSPELDPEGNPVAHTLCSSSEKCWRPAYDAVSYTSTSSTCDELEDPAVSGRNGNFDKVSKTTKSKGSQIGHKTSKFSMFAKMPSFKKTKSSKGSTSEEVTSSDRGDEDFLSEQGAQSVTSDGEVFIKSDIIKQTAHQEFSSVHYEIEEEDLDFLPSTPHTGHLHHLVHQGSGWDDNGGLSPDNPFLGNVHSSTGQSNKRTKSIDSLNIRMRFAQAHKSLSSLFESRWMDKGNEEPATVSTDLDSGKAKQSWRKLRKTKEAELLKRAFSLPDGESGTTTFEQEHHQDFLSSPPLDRLSNPGSPSPLRTLRHTDPISKRAVPQRHGKENSSGCKSEGQTRKCSPNSLPAPTCMSDQPPFSNVSAVPVSPLSPHPLTTVDNQHVLSWTRSRPVASGHLTENPLRPISPKPNSPRPAALHKSFCYPHSPRPTSVSPIILGQSVSVEGLTEPPGRPKSLKPTASPLGLSLSPLDAAEGRIDSMSHISLYTIGSINELEKATRNSRRAASRSRARRLLEAMDEGKASVVYGGLRTGCWVDVSRDGGGQEQRPKCSDDFWVEEEKKYKHKLARAIRGSVGQLDTLLSEDLGKTDVTLGTTETFQGMPLKAHCFSQSTPVGLDCLGWKRSVSLSSVVVPDGPSERAGLGDELGSEEDLLYEEFRSSGHRFGHPGGGGGEQLAINELISDGSVVYAEALWDHVTMDDQELGFKAGDVIEVVDATNKEWWWGRIMDSEGWFPASFVRLRVNQDEPIEEYLAHPEEAQTGEEDRASLGLLLGPGLPCKEQMRTNVINEIMSTERDYIKHLKDICEGYIKQCRKRTDMFNEEQLRTIFGNIEDIYRFQRKFLKGLEKRFNKEQPHLSEIGCCFLEHQTDFQIYSEYCNNHPNACVQLSKLMKVNKYVFFFEACRLLQKMIDISLDGFLLTPVQKICKYPLQLAELLKYTNPQHRDYQDVEAALNAMKNVARLINERKRRLENIDKIAQWQSSIEDWEGEDVLSRSSDLIFSGELTKLSQPQAKSQQRMFFLFDHQMMYCKKDLLRRDMLYYKGRMDMDHMEVIDMEDGKEKDFNITVKNALKLRSLAGDEVHLLCAKKPEQKQRWLRAFADERRQVQHDRETGFSLTEVQKKQAMLNACKSHQAGKPKALTRPYYDFLLRQKHPSLPTALPQQQVFMLAEPKRKTSTFWHNIGRLTPFKK</sequence>
<dbReference type="PROSITE" id="PS50003">
    <property type="entry name" value="PH_DOMAIN"/>
    <property type="match status" value="1"/>
</dbReference>
<feature type="region of interest" description="Disordered" evidence="6">
    <location>
        <begin position="33"/>
        <end position="68"/>
    </location>
</feature>
<feature type="region of interest" description="Disordered" evidence="6">
    <location>
        <begin position="287"/>
        <end position="308"/>
    </location>
</feature>
<evidence type="ECO:0000313" key="12">
    <source>
        <dbReference type="RefSeq" id="XP_008297807.1"/>
    </source>
</evidence>
<feature type="domain" description="SH3" evidence="7">
    <location>
        <begin position="737"/>
        <end position="796"/>
    </location>
</feature>
<dbReference type="GO" id="GO:0035556">
    <property type="term" value="P:intracellular signal transduction"/>
    <property type="evidence" value="ECO:0007669"/>
    <property type="project" value="InterPro"/>
</dbReference>
<evidence type="ECO:0000256" key="5">
    <source>
        <dbReference type="PROSITE-ProRule" id="PRU00192"/>
    </source>
</evidence>
<dbReference type="FunFam" id="1.20.900.10:FF:000002">
    <property type="entry name" value="Rho guanine nucleotide exchange factor 9"/>
    <property type="match status" value="1"/>
</dbReference>
<protein>
    <submittedName>
        <fullName evidence="10 12 13">Rho guanine nucleotide exchange factor 4</fullName>
    </submittedName>
</protein>
<dbReference type="Pfam" id="PF22697">
    <property type="entry name" value="SOS1_NGEF_PH"/>
    <property type="match status" value="1"/>
</dbReference>
<keyword evidence="2 5" id="KW-0728">SH3 domain</keyword>
<dbReference type="InterPro" id="IPR001452">
    <property type="entry name" value="SH3_domain"/>
</dbReference>
<organism evidence="10">
    <name type="scientific">Stegastes partitus</name>
    <name type="common">bicolor damselfish</name>
    <dbReference type="NCBI Taxonomy" id="144197"/>
    <lineage>
        <taxon>Eukaryota</taxon>
        <taxon>Metazoa</taxon>
        <taxon>Chordata</taxon>
        <taxon>Craniata</taxon>
        <taxon>Vertebrata</taxon>
        <taxon>Euteleostomi</taxon>
        <taxon>Actinopterygii</taxon>
        <taxon>Neopterygii</taxon>
        <taxon>Teleostei</taxon>
        <taxon>Neoteleostei</taxon>
        <taxon>Acanthomorphata</taxon>
        <taxon>Ovalentaria</taxon>
        <taxon>Pomacentridae</taxon>
        <taxon>Stegastes</taxon>
    </lineage>
</organism>
<evidence type="ECO:0000256" key="6">
    <source>
        <dbReference type="SAM" id="MobiDB-lite"/>
    </source>
</evidence>
<dbReference type="STRING" id="144197.ENSSPAP00000027777"/>
<evidence type="ECO:0000256" key="1">
    <source>
        <dbReference type="ARBA" id="ARBA00004496"/>
    </source>
</evidence>